<dbReference type="InterPro" id="IPR001128">
    <property type="entry name" value="Cyt_P450"/>
</dbReference>
<dbReference type="InterPro" id="IPR036396">
    <property type="entry name" value="Cyt_P450_sf"/>
</dbReference>
<dbReference type="EMBL" id="JAEACU010000005">
    <property type="protein sequence ID" value="KAH7528377.1"/>
    <property type="molecule type" value="Genomic_DNA"/>
</dbReference>
<reference evidence="5" key="1">
    <citation type="journal article" date="2021" name="Front. Plant Sci.">
        <title>Chromosome-Scale Genome Assembly for Chinese Sour Jujube and Insights Into Its Genome Evolution and Domestication Signature.</title>
        <authorList>
            <person name="Shen L.-Y."/>
            <person name="Luo H."/>
            <person name="Wang X.-L."/>
            <person name="Wang X.-M."/>
            <person name="Qiu X.-J."/>
            <person name="Liu H."/>
            <person name="Zhou S.-S."/>
            <person name="Jia K.-H."/>
            <person name="Nie S."/>
            <person name="Bao Y.-T."/>
            <person name="Zhang R.-G."/>
            <person name="Yun Q.-Z."/>
            <person name="Chai Y.-H."/>
            <person name="Lu J.-Y."/>
            <person name="Li Y."/>
            <person name="Zhao S.-W."/>
            <person name="Mao J.-F."/>
            <person name="Jia S.-G."/>
            <person name="Mao Y.-M."/>
        </authorList>
    </citation>
    <scope>NUCLEOTIDE SEQUENCE</scope>
    <source>
        <strain evidence="5">AT0</strain>
        <tissue evidence="5">Leaf</tissue>
    </source>
</reference>
<sequence length="111" mass="12848">MMIATSNNVISRCILGQKCQEDKIRSAFVELSKRVMIQFTSFKFGDYFPYLRWMDVVTSLVSSLEATFRELDLFLEKVIEEHKAALSDKDEKSSDHKDSGYSPPASKRWRS</sequence>
<comment type="caution">
    <text evidence="5">The sequence shown here is derived from an EMBL/GenBank/DDBJ whole genome shotgun (WGS) entry which is preliminary data.</text>
</comment>
<dbReference type="SUPFAM" id="SSF48264">
    <property type="entry name" value="Cytochrome P450"/>
    <property type="match status" value="1"/>
</dbReference>
<feature type="compositionally biased region" description="Basic and acidic residues" evidence="4">
    <location>
        <begin position="85"/>
        <end position="99"/>
    </location>
</feature>
<evidence type="ECO:0000313" key="5">
    <source>
        <dbReference type="EMBL" id="KAH7528377.1"/>
    </source>
</evidence>
<comment type="similarity">
    <text evidence="1">Belongs to the cytochrome P450 family.</text>
</comment>
<dbReference type="GO" id="GO:0004497">
    <property type="term" value="F:monooxygenase activity"/>
    <property type="evidence" value="ECO:0007669"/>
    <property type="project" value="InterPro"/>
</dbReference>
<gene>
    <name evidence="5" type="ORF">FEM48_Zijuj05G0066000</name>
</gene>
<dbReference type="Gene3D" id="1.10.630.10">
    <property type="entry name" value="Cytochrome P450"/>
    <property type="match status" value="1"/>
</dbReference>
<organism evidence="5 6">
    <name type="scientific">Ziziphus jujuba var. spinosa</name>
    <dbReference type="NCBI Taxonomy" id="714518"/>
    <lineage>
        <taxon>Eukaryota</taxon>
        <taxon>Viridiplantae</taxon>
        <taxon>Streptophyta</taxon>
        <taxon>Embryophyta</taxon>
        <taxon>Tracheophyta</taxon>
        <taxon>Spermatophyta</taxon>
        <taxon>Magnoliopsida</taxon>
        <taxon>eudicotyledons</taxon>
        <taxon>Gunneridae</taxon>
        <taxon>Pentapetalae</taxon>
        <taxon>rosids</taxon>
        <taxon>fabids</taxon>
        <taxon>Rosales</taxon>
        <taxon>Rhamnaceae</taxon>
        <taxon>Paliureae</taxon>
        <taxon>Ziziphus</taxon>
    </lineage>
</organism>
<accession>A0A978VDD8</accession>
<protein>
    <submittedName>
        <fullName evidence="5">Uncharacterized protein</fullName>
    </submittedName>
</protein>
<name>A0A978VDD8_ZIZJJ</name>
<dbReference type="GO" id="GO:0020037">
    <property type="term" value="F:heme binding"/>
    <property type="evidence" value="ECO:0007669"/>
    <property type="project" value="InterPro"/>
</dbReference>
<evidence type="ECO:0000313" key="6">
    <source>
        <dbReference type="Proteomes" id="UP000813462"/>
    </source>
</evidence>
<feature type="region of interest" description="Disordered" evidence="4">
    <location>
        <begin position="85"/>
        <end position="111"/>
    </location>
</feature>
<keyword evidence="3" id="KW-0408">Iron</keyword>
<evidence type="ECO:0000256" key="3">
    <source>
        <dbReference type="ARBA" id="ARBA00023004"/>
    </source>
</evidence>
<evidence type="ECO:0000256" key="4">
    <source>
        <dbReference type="SAM" id="MobiDB-lite"/>
    </source>
</evidence>
<evidence type="ECO:0000256" key="2">
    <source>
        <dbReference type="ARBA" id="ARBA00022723"/>
    </source>
</evidence>
<dbReference type="GO" id="GO:0005506">
    <property type="term" value="F:iron ion binding"/>
    <property type="evidence" value="ECO:0007669"/>
    <property type="project" value="InterPro"/>
</dbReference>
<dbReference type="Proteomes" id="UP000813462">
    <property type="component" value="Unassembled WGS sequence"/>
</dbReference>
<dbReference type="GO" id="GO:0016705">
    <property type="term" value="F:oxidoreductase activity, acting on paired donors, with incorporation or reduction of molecular oxygen"/>
    <property type="evidence" value="ECO:0007669"/>
    <property type="project" value="InterPro"/>
</dbReference>
<keyword evidence="2" id="KW-0479">Metal-binding</keyword>
<proteinExistence type="inferred from homology"/>
<dbReference type="Pfam" id="PF00067">
    <property type="entry name" value="p450"/>
    <property type="match status" value="1"/>
</dbReference>
<dbReference type="PANTHER" id="PTHR47955">
    <property type="entry name" value="CYTOCHROME P450 FAMILY 71 PROTEIN"/>
    <property type="match status" value="1"/>
</dbReference>
<dbReference type="AlphaFoldDB" id="A0A978VDD8"/>
<dbReference type="PANTHER" id="PTHR47955:SF15">
    <property type="entry name" value="CYTOCHROME P450 71A2-LIKE"/>
    <property type="match status" value="1"/>
</dbReference>
<evidence type="ECO:0000256" key="1">
    <source>
        <dbReference type="ARBA" id="ARBA00010617"/>
    </source>
</evidence>